<dbReference type="PANTHER" id="PTHR46825">
    <property type="entry name" value="D-ALANYL-D-ALANINE-CARBOXYPEPTIDASE/ENDOPEPTIDASE AMPH"/>
    <property type="match status" value="1"/>
</dbReference>
<organism evidence="3 4">
    <name type="scientific">Legionella resiliens</name>
    <dbReference type="NCBI Taxonomy" id="2905958"/>
    <lineage>
        <taxon>Bacteria</taxon>
        <taxon>Pseudomonadati</taxon>
        <taxon>Pseudomonadota</taxon>
        <taxon>Gammaproteobacteria</taxon>
        <taxon>Legionellales</taxon>
        <taxon>Legionellaceae</taxon>
        <taxon>Legionella</taxon>
    </lineage>
</organism>
<name>A0ABS8X9C6_9GAMM</name>
<reference evidence="3 4" key="1">
    <citation type="journal article" date="2024" name="Pathogens">
        <title>Characterization of a Novel Species of Legionella Isolated from a Healthcare Facility: Legionella resiliens sp. nov.</title>
        <authorList>
            <person name="Cristino S."/>
            <person name="Pascale M.R."/>
            <person name="Marino F."/>
            <person name="Derelitto C."/>
            <person name="Salaris S."/>
            <person name="Orsini M."/>
            <person name="Squarzoni S."/>
            <person name="Grottola A."/>
            <person name="Girolamini L."/>
        </authorList>
    </citation>
    <scope>NUCLEOTIDE SEQUENCE [LARGE SCALE GENOMIC DNA]</scope>
    <source>
        <strain evidence="3 4">8cVS16</strain>
    </source>
</reference>
<dbReference type="Pfam" id="PF00144">
    <property type="entry name" value="Beta-lactamase"/>
    <property type="match status" value="1"/>
</dbReference>
<dbReference type="PANTHER" id="PTHR46825:SF9">
    <property type="entry name" value="BETA-LACTAMASE-RELATED DOMAIN-CONTAINING PROTEIN"/>
    <property type="match status" value="1"/>
</dbReference>
<feature type="chain" id="PRO_5045921293" evidence="1">
    <location>
        <begin position="24"/>
        <end position="370"/>
    </location>
</feature>
<gene>
    <name evidence="3" type="ORF">LXO92_14405</name>
</gene>
<evidence type="ECO:0000313" key="3">
    <source>
        <dbReference type="EMBL" id="MCE3533563.1"/>
    </source>
</evidence>
<dbReference type="InterPro" id="IPR001466">
    <property type="entry name" value="Beta-lactam-related"/>
</dbReference>
<dbReference type="SUPFAM" id="SSF56601">
    <property type="entry name" value="beta-lactamase/transpeptidase-like"/>
    <property type="match status" value="1"/>
</dbReference>
<keyword evidence="4" id="KW-1185">Reference proteome</keyword>
<accession>A0ABS8X9C6</accession>
<dbReference type="InterPro" id="IPR012338">
    <property type="entry name" value="Beta-lactam/transpept-like"/>
</dbReference>
<feature type="domain" description="Beta-lactamase-related" evidence="2">
    <location>
        <begin position="32"/>
        <end position="343"/>
    </location>
</feature>
<dbReference type="InterPro" id="IPR050491">
    <property type="entry name" value="AmpC-like"/>
</dbReference>
<proteinExistence type="predicted"/>
<dbReference type="EMBL" id="JAJTND010000005">
    <property type="protein sequence ID" value="MCE3533563.1"/>
    <property type="molecule type" value="Genomic_DNA"/>
</dbReference>
<keyword evidence="1" id="KW-0732">Signal</keyword>
<evidence type="ECO:0000256" key="1">
    <source>
        <dbReference type="SAM" id="SignalP"/>
    </source>
</evidence>
<dbReference type="Proteomes" id="UP001320170">
    <property type="component" value="Unassembled WGS sequence"/>
</dbReference>
<evidence type="ECO:0000259" key="2">
    <source>
        <dbReference type="Pfam" id="PF00144"/>
    </source>
</evidence>
<dbReference type="Gene3D" id="3.40.710.10">
    <property type="entry name" value="DD-peptidase/beta-lactamase superfamily"/>
    <property type="match status" value="1"/>
</dbReference>
<dbReference type="RefSeq" id="WP_182350226.1">
    <property type="nucleotide sequence ID" value="NZ_JAJSPM010000009.1"/>
</dbReference>
<protein>
    <submittedName>
        <fullName evidence="3">Beta-lactamase family protein</fullName>
    </submittedName>
</protein>
<evidence type="ECO:0000313" key="4">
    <source>
        <dbReference type="Proteomes" id="UP001320170"/>
    </source>
</evidence>
<feature type="signal peptide" evidence="1">
    <location>
        <begin position="1"/>
        <end position="23"/>
    </location>
</feature>
<sequence>MNKKSLRFLLCLTIFLPLKWVNATPEIIKQKIDNTVSVFMQKNNVPGLALAVLKDGQPILIKGYGYANIETKDPVNSQTLFGIGSVSKVITAFALMTLVQEGKVNLNSSVLDYVPKAPEQWQNVTIQQLLSHSSGIPQHHGPHLPWIKVWDDLAKKPMQFPPGSAITYNNFAYSVLGRVIENVSHQTLGDYLSNTIFEPLGMNHTGFPKSLFPPNLATGYQSKKGKVALNPNQNPWSQMWGSGGIVSNISDMAKWDNAMSSGKILAPAVYRQMWTPVFLNNGALAGNKNWAWSLGWQVSSINGKRLAFKNGAIRGYSSWIERHIDDHVSIIILTNTNHVPLKRLAKRIFNQIMDGTIISVKKFPSYTVNK</sequence>
<comment type="caution">
    <text evidence="3">The sequence shown here is derived from an EMBL/GenBank/DDBJ whole genome shotgun (WGS) entry which is preliminary data.</text>
</comment>